<keyword evidence="1" id="KW-0472">Membrane</keyword>
<reference evidence="2 3" key="1">
    <citation type="submission" date="2022-03" db="EMBL/GenBank/DDBJ databases">
        <title>Survey of Intraspecific Variation of Edwardsiella anguillarum Isolates from Non-Anguillid Fish Host Originating from Varied Geographic Locations.</title>
        <authorList>
            <person name="Armwood A.R."/>
            <person name="Woodyard E."/>
            <person name="Waldbieser G.C."/>
            <person name="Camus A.C."/>
            <person name="Divya D."/>
            <person name="Tekedar H."/>
            <person name="Soto E."/>
            <person name="Stein C."/>
            <person name="Ucko M."/>
            <person name="Ware C."/>
            <person name="Griffin M.J."/>
        </authorList>
    </citation>
    <scope>NUCLEOTIDE SEQUENCE [LARGE SCALE GENOMIC DNA]</scope>
    <source>
        <strain evidence="2 3">R18-35-2</strain>
        <plasmid evidence="2 3">unnamed7</plasmid>
    </source>
</reference>
<keyword evidence="2" id="KW-0614">Plasmid</keyword>
<organism evidence="2 3">
    <name type="scientific">Edwardsiella anguillarum</name>
    <dbReference type="NCBI Taxonomy" id="1821960"/>
    <lineage>
        <taxon>Bacteria</taxon>
        <taxon>Pseudomonadati</taxon>
        <taxon>Pseudomonadota</taxon>
        <taxon>Gammaproteobacteria</taxon>
        <taxon>Enterobacterales</taxon>
        <taxon>Hafniaceae</taxon>
        <taxon>Edwardsiella</taxon>
    </lineage>
</organism>
<feature type="transmembrane region" description="Helical" evidence="1">
    <location>
        <begin position="57"/>
        <end position="79"/>
    </location>
</feature>
<name>A0ABY8SLB9_9GAMM</name>
<feature type="transmembrane region" description="Helical" evidence="1">
    <location>
        <begin position="123"/>
        <end position="142"/>
    </location>
</feature>
<gene>
    <name evidence="2" type="ORF">MQ095_20225</name>
</gene>
<geneLocation type="plasmid" evidence="2 3">
    <name>unnamed7</name>
</geneLocation>
<sequence length="165" mass="18610">MQIKHETEELKNILTNGEMEIPSIWECIWPGLCFMVWFVFCGFLNAFVFSWRNIVDNLAVGFFIGLMVLLSSYSARSLFLSVPKAFRNKSVLYSFLSKKINVYALSGILLSLCLTFLSGMMGLPLLMVFIGCGTLFAMFMVLDFGRFQLAAFSNVISAFKDSKNA</sequence>
<keyword evidence="1" id="KW-0812">Transmembrane</keyword>
<evidence type="ECO:0008006" key="4">
    <source>
        <dbReference type="Google" id="ProtNLM"/>
    </source>
</evidence>
<dbReference type="EMBL" id="CP094303">
    <property type="protein sequence ID" value="WHP85883.1"/>
    <property type="molecule type" value="Genomic_DNA"/>
</dbReference>
<dbReference type="Proteomes" id="UP001238370">
    <property type="component" value="Plasmid unnamed7"/>
</dbReference>
<keyword evidence="3" id="KW-1185">Reference proteome</keyword>
<evidence type="ECO:0000313" key="3">
    <source>
        <dbReference type="Proteomes" id="UP001238370"/>
    </source>
</evidence>
<protein>
    <recommendedName>
        <fullName evidence="4">Conjugal transfer entry exclusion protein TraS</fullName>
    </recommendedName>
</protein>
<evidence type="ECO:0000256" key="1">
    <source>
        <dbReference type="SAM" id="Phobius"/>
    </source>
</evidence>
<feature type="transmembrane region" description="Helical" evidence="1">
    <location>
        <begin position="28"/>
        <end position="51"/>
    </location>
</feature>
<proteinExistence type="predicted"/>
<keyword evidence="1" id="KW-1133">Transmembrane helix</keyword>
<evidence type="ECO:0000313" key="2">
    <source>
        <dbReference type="EMBL" id="WHP85883.1"/>
    </source>
</evidence>
<feature type="transmembrane region" description="Helical" evidence="1">
    <location>
        <begin position="100"/>
        <end position="117"/>
    </location>
</feature>
<dbReference type="RefSeq" id="WP_283292378.1">
    <property type="nucleotide sequence ID" value="NZ_CP094303.1"/>
</dbReference>
<accession>A0ABY8SLB9</accession>